<keyword evidence="1" id="KW-0067">ATP-binding</keyword>
<dbReference type="Pfam" id="PF13479">
    <property type="entry name" value="AAA_24"/>
    <property type="match status" value="1"/>
</dbReference>
<name>A0A2S0KP85_9FIRM</name>
<sequence length="212" mass="24016">MSKAVLIMGESGAGKTTSLRNLPPKEVLYIDADGKGLSWKGWRDQYNSKNKNYIKSSSYDLILKAMLSAKQSENIKYIIIDTINAVMLDYEMANLKVKGYDKWTDLADFAYSICKLASDLREDQVVIILGHAETITTEDGYRQTRLKTNGRKLEKIVLESKFTTVLLAKQTSSGYVFQTRGENTTAKTPLGMFEQDEIENDITLLIKELKEY</sequence>
<evidence type="ECO:0000313" key="1">
    <source>
        <dbReference type="EMBL" id="AVM42845.1"/>
    </source>
</evidence>
<evidence type="ECO:0000313" key="2">
    <source>
        <dbReference type="Proteomes" id="UP000237947"/>
    </source>
</evidence>
<protein>
    <submittedName>
        <fullName evidence="1">ATP-binding protein</fullName>
    </submittedName>
</protein>
<proteinExistence type="predicted"/>
<dbReference type="Gene3D" id="3.40.50.300">
    <property type="entry name" value="P-loop containing nucleotide triphosphate hydrolases"/>
    <property type="match status" value="1"/>
</dbReference>
<organism evidence="1 2">
    <name type="scientific">Fastidiosipila sanguinis</name>
    <dbReference type="NCBI Taxonomy" id="236753"/>
    <lineage>
        <taxon>Bacteria</taxon>
        <taxon>Bacillati</taxon>
        <taxon>Bacillota</taxon>
        <taxon>Clostridia</taxon>
        <taxon>Eubacteriales</taxon>
        <taxon>Oscillospiraceae</taxon>
        <taxon>Fastidiosipila</taxon>
    </lineage>
</organism>
<dbReference type="GO" id="GO:0005524">
    <property type="term" value="F:ATP binding"/>
    <property type="evidence" value="ECO:0007669"/>
    <property type="project" value="UniProtKB-KW"/>
</dbReference>
<gene>
    <name evidence="1" type="ORF">C5Q98_06305</name>
</gene>
<keyword evidence="1" id="KW-0547">Nucleotide-binding</keyword>
<dbReference type="AlphaFoldDB" id="A0A2S0KP85"/>
<dbReference type="RefSeq" id="WP_106012794.1">
    <property type="nucleotide sequence ID" value="NZ_CP027226.1"/>
</dbReference>
<keyword evidence="2" id="KW-1185">Reference proteome</keyword>
<dbReference type="SUPFAM" id="SSF52540">
    <property type="entry name" value="P-loop containing nucleoside triphosphate hydrolases"/>
    <property type="match status" value="1"/>
</dbReference>
<reference evidence="2" key="1">
    <citation type="submission" date="2018-02" db="EMBL/GenBank/DDBJ databases">
        <authorList>
            <person name="Holder M.E."/>
            <person name="Ajami N.J."/>
            <person name="Petrosino J.F."/>
        </authorList>
    </citation>
    <scope>NUCLEOTIDE SEQUENCE [LARGE SCALE GENOMIC DNA]</scope>
    <source>
        <strain evidence="2">CCUG 47711</strain>
    </source>
</reference>
<dbReference type="Proteomes" id="UP000237947">
    <property type="component" value="Chromosome"/>
</dbReference>
<dbReference type="EMBL" id="CP027226">
    <property type="protein sequence ID" value="AVM42845.1"/>
    <property type="molecule type" value="Genomic_DNA"/>
</dbReference>
<dbReference type="InterPro" id="IPR027417">
    <property type="entry name" value="P-loop_NTPase"/>
</dbReference>
<accession>A0A2S0KP85</accession>
<dbReference type="OrthoDB" id="8606643at2"/>
<dbReference type="KEGG" id="fsa:C5Q98_06305"/>